<dbReference type="SUPFAM" id="SSF103473">
    <property type="entry name" value="MFS general substrate transporter"/>
    <property type="match status" value="1"/>
</dbReference>
<organism evidence="15 16">
    <name type="scientific">Azotobacter vinelandii (strain DJ / ATCC BAA-1303)</name>
    <dbReference type="NCBI Taxonomy" id="322710"/>
    <lineage>
        <taxon>Bacteria</taxon>
        <taxon>Pseudomonadati</taxon>
        <taxon>Pseudomonadota</taxon>
        <taxon>Gammaproteobacteria</taxon>
        <taxon>Pseudomonadales</taxon>
        <taxon>Pseudomonadaceae</taxon>
        <taxon>Azotobacter</taxon>
    </lineage>
</organism>
<dbReference type="RefSeq" id="WP_012703450.1">
    <property type="nucleotide sequence ID" value="NC_012560.1"/>
</dbReference>
<dbReference type="STRING" id="322710.Avin_50070"/>
<evidence type="ECO:0000256" key="6">
    <source>
        <dbReference type="ARBA" id="ARBA00022692"/>
    </source>
</evidence>
<evidence type="ECO:0000256" key="10">
    <source>
        <dbReference type="ARBA" id="ARBA00070440"/>
    </source>
</evidence>
<comment type="subcellular location">
    <subcellularLocation>
        <location evidence="1">Cell membrane</location>
        <topology evidence="1">Multi-pass membrane protein</topology>
    </subcellularLocation>
</comment>
<evidence type="ECO:0000256" key="1">
    <source>
        <dbReference type="ARBA" id="ARBA00004651"/>
    </source>
</evidence>
<dbReference type="InterPro" id="IPR050814">
    <property type="entry name" value="Myo-inositol_Transporter"/>
</dbReference>
<evidence type="ECO:0000256" key="12">
    <source>
        <dbReference type="RuleBase" id="RU003346"/>
    </source>
</evidence>
<dbReference type="GO" id="GO:0005886">
    <property type="term" value="C:plasma membrane"/>
    <property type="evidence" value="ECO:0007669"/>
    <property type="project" value="UniProtKB-SubCell"/>
</dbReference>
<dbReference type="InterPro" id="IPR005829">
    <property type="entry name" value="Sugar_transporter_CS"/>
</dbReference>
<reference evidence="15 16" key="1">
    <citation type="journal article" date="2009" name="J. Bacteriol.">
        <title>Genome sequence of Azotobacter vinelandii, an obligate aerobe specialized to support diverse anaerobic metabolic processes.</title>
        <authorList>
            <person name="Setubal J.C."/>
            <person name="dos Santos P."/>
            <person name="Goldman B.S."/>
            <person name="Ertesvag H."/>
            <person name="Espin G."/>
            <person name="Rubio L.M."/>
            <person name="Valla S."/>
            <person name="Almeida N.F."/>
            <person name="Balasubramanian D."/>
            <person name="Cromes L."/>
            <person name="Curatti L."/>
            <person name="Du Z."/>
            <person name="Godsy E."/>
            <person name="Goodner B."/>
            <person name="Hellner-Burris K."/>
            <person name="Hernandez J.A."/>
            <person name="Houmiel K."/>
            <person name="Imperial J."/>
            <person name="Kennedy C."/>
            <person name="Larson T.J."/>
            <person name="Latreille P."/>
            <person name="Ligon L.S."/>
            <person name="Lu J."/>
            <person name="Maerk M."/>
            <person name="Miller N.M."/>
            <person name="Norton S."/>
            <person name="O'Carroll I.P."/>
            <person name="Paulsen I."/>
            <person name="Raulfs E.C."/>
            <person name="Roemer R."/>
            <person name="Rosser J."/>
            <person name="Segura D."/>
            <person name="Slater S."/>
            <person name="Stricklin S.L."/>
            <person name="Studholme D.J."/>
            <person name="Sun J."/>
            <person name="Viana C.J."/>
            <person name="Wallin E."/>
            <person name="Wang B."/>
            <person name="Wheeler C."/>
            <person name="Zhu H."/>
            <person name="Dean D.R."/>
            <person name="Dixon R."/>
            <person name="Wood D."/>
        </authorList>
    </citation>
    <scope>NUCLEOTIDE SEQUENCE [LARGE SCALE GENOMIC DNA]</scope>
    <source>
        <strain evidence="16">DJ / ATCC BAA-1303</strain>
    </source>
</reference>
<keyword evidence="7 13" id="KW-1133">Transmembrane helix</keyword>
<dbReference type="EMBL" id="CP001157">
    <property type="protein sequence ID" value="ACO81097.1"/>
    <property type="molecule type" value="Genomic_DNA"/>
</dbReference>
<feature type="transmembrane region" description="Helical" evidence="13">
    <location>
        <begin position="109"/>
        <end position="131"/>
    </location>
</feature>
<dbReference type="CDD" id="cd17359">
    <property type="entry name" value="MFS_XylE_like"/>
    <property type="match status" value="1"/>
</dbReference>
<dbReference type="FunFam" id="1.20.1250.20:FF:000122">
    <property type="entry name" value="D-xylose transporter XylE"/>
    <property type="match status" value="1"/>
</dbReference>
<dbReference type="InterPro" id="IPR020846">
    <property type="entry name" value="MFS_dom"/>
</dbReference>
<name>C1DLA4_AZOVD</name>
<dbReference type="NCBIfam" id="TIGR00879">
    <property type="entry name" value="SP"/>
    <property type="match status" value="1"/>
</dbReference>
<evidence type="ECO:0000256" key="8">
    <source>
        <dbReference type="ARBA" id="ARBA00023136"/>
    </source>
</evidence>
<keyword evidence="6 13" id="KW-0812">Transmembrane</keyword>
<feature type="transmembrane region" description="Helical" evidence="13">
    <location>
        <begin position="143"/>
        <end position="166"/>
    </location>
</feature>
<dbReference type="PROSITE" id="PS50850">
    <property type="entry name" value="MFS"/>
    <property type="match status" value="1"/>
</dbReference>
<gene>
    <name evidence="15" type="primary">iolT</name>
    <name evidence="15" type="ordered locus">Avin_50070</name>
</gene>
<feature type="transmembrane region" description="Helical" evidence="13">
    <location>
        <begin position="430"/>
        <end position="448"/>
    </location>
</feature>
<feature type="transmembrane region" description="Helical" evidence="13">
    <location>
        <begin position="85"/>
        <end position="103"/>
    </location>
</feature>
<dbReference type="GO" id="GO:0022857">
    <property type="term" value="F:transmembrane transporter activity"/>
    <property type="evidence" value="ECO:0007669"/>
    <property type="project" value="InterPro"/>
</dbReference>
<evidence type="ECO:0000256" key="2">
    <source>
        <dbReference type="ARBA" id="ARBA00010992"/>
    </source>
</evidence>
<evidence type="ECO:0000256" key="5">
    <source>
        <dbReference type="ARBA" id="ARBA00022597"/>
    </source>
</evidence>
<dbReference type="eggNOG" id="COG2814">
    <property type="taxonomic scope" value="Bacteria"/>
</dbReference>
<dbReference type="InterPro" id="IPR003663">
    <property type="entry name" value="Sugar/inositol_transpt"/>
</dbReference>
<proteinExistence type="inferred from homology"/>
<comment type="catalytic activity">
    <reaction evidence="9">
        <text>D-xylose(in) + H(+)(in) = D-xylose(out) + H(+)(out)</text>
        <dbReference type="Rhea" id="RHEA:28959"/>
        <dbReference type="ChEBI" id="CHEBI:15378"/>
        <dbReference type="ChEBI" id="CHEBI:53455"/>
    </reaction>
    <physiologicalReaction direction="right-to-left" evidence="9">
        <dbReference type="Rhea" id="RHEA:28961"/>
    </physiologicalReaction>
</comment>
<feature type="transmembrane region" description="Helical" evidence="13">
    <location>
        <begin position="391"/>
        <end position="410"/>
    </location>
</feature>
<dbReference type="InterPro" id="IPR036259">
    <property type="entry name" value="MFS_trans_sf"/>
</dbReference>
<evidence type="ECO:0000313" key="16">
    <source>
        <dbReference type="Proteomes" id="UP000002424"/>
    </source>
</evidence>
<protein>
    <recommendedName>
        <fullName evidence="10">D-xylose-proton symporter</fullName>
    </recommendedName>
    <alternativeName>
        <fullName evidence="11">D-xylose transporter</fullName>
    </alternativeName>
</protein>
<dbReference type="HOGENOM" id="CLU_001265_30_5_6"/>
<keyword evidence="3 12" id="KW-0813">Transport</keyword>
<dbReference type="Proteomes" id="UP000002424">
    <property type="component" value="Chromosome"/>
</dbReference>
<feature type="transmembrane region" description="Helical" evidence="13">
    <location>
        <begin position="178"/>
        <end position="200"/>
    </location>
</feature>
<evidence type="ECO:0000256" key="4">
    <source>
        <dbReference type="ARBA" id="ARBA00022475"/>
    </source>
</evidence>
<feature type="transmembrane region" description="Helical" evidence="13">
    <location>
        <begin position="327"/>
        <end position="348"/>
    </location>
</feature>
<dbReference type="PANTHER" id="PTHR48020:SF12">
    <property type="entry name" value="PROTON MYO-INOSITOL COTRANSPORTER"/>
    <property type="match status" value="1"/>
</dbReference>
<dbReference type="InterPro" id="IPR047984">
    <property type="entry name" value="XylE-like"/>
</dbReference>
<dbReference type="PANTHER" id="PTHR48020">
    <property type="entry name" value="PROTON MYO-INOSITOL COTRANSPORTER"/>
    <property type="match status" value="1"/>
</dbReference>
<feature type="transmembrane region" description="Helical" evidence="13">
    <location>
        <begin position="57"/>
        <end position="78"/>
    </location>
</feature>
<evidence type="ECO:0000256" key="13">
    <source>
        <dbReference type="SAM" id="Phobius"/>
    </source>
</evidence>
<feature type="domain" description="Major facilitator superfamily (MFS) profile" evidence="14">
    <location>
        <begin position="19"/>
        <end position="451"/>
    </location>
</feature>
<dbReference type="Gene3D" id="1.20.1250.20">
    <property type="entry name" value="MFS general substrate transporter like domains"/>
    <property type="match status" value="2"/>
</dbReference>
<dbReference type="OrthoDB" id="5368493at2"/>
<keyword evidence="8 13" id="KW-0472">Membrane</keyword>
<evidence type="ECO:0000256" key="3">
    <source>
        <dbReference type="ARBA" id="ARBA00022448"/>
    </source>
</evidence>
<dbReference type="EnsemblBacteria" id="ACO81097">
    <property type="protein sequence ID" value="ACO81097"/>
    <property type="gene ID" value="Avin_50070"/>
</dbReference>
<keyword evidence="16" id="KW-1185">Reference proteome</keyword>
<feature type="transmembrane region" description="Helical" evidence="13">
    <location>
        <begin position="15"/>
        <end position="37"/>
    </location>
</feature>
<dbReference type="AlphaFoldDB" id="C1DLA4"/>
<evidence type="ECO:0000256" key="11">
    <source>
        <dbReference type="ARBA" id="ARBA00076792"/>
    </source>
</evidence>
<evidence type="ECO:0000259" key="14">
    <source>
        <dbReference type="PROSITE" id="PS50850"/>
    </source>
</evidence>
<feature type="transmembrane region" description="Helical" evidence="13">
    <location>
        <begin position="257"/>
        <end position="283"/>
    </location>
</feature>
<sequence>MNDKTVAPQQHDISYVLRICAVAALGGLLFGYDTAVISGAVEALQQYFSLSPAETGWAVSNVVVGCIVGALGAGWVAGRLGRKKALVLSAILFTVSAIGAAVVDSFVWFVIYRIVGGLAVGIASTVSPMYMSEVSPKDIRGRALGMQSFAIVGGQVVVFYVNYLIAKGAADTWLVEYGWRWMLGSEVVPCILFCLFVFSIPESPRWQAMVGQDERALRTLRRISNDAHAHHLLNEIKHSLHQDSQGRTQKPNLREAGLALILFVGCMLAMLQQVTGVNVMMYYAPMVLKGVTGSTESALFQTIWIGVMQLVGTIIGTWLIDRVGRLPLMRVGTVGIVASLLLTSYALYAQESGYLALIGMLLFMVLFAISWGVGTWVLISEIFPNHMRSMGMSMAVCSMWIANFLVTQSFPMLNEHPVLIERFHGAFPMWVFAGCCVFCYWFVARFVPETRGVSLERMEEVMLAKLKRQPLADEEESAALRSSRA</sequence>
<dbReference type="Pfam" id="PF00083">
    <property type="entry name" value="Sugar_tr"/>
    <property type="match status" value="1"/>
</dbReference>
<keyword evidence="5" id="KW-0762">Sugar transport</keyword>
<accession>C1DLA4</accession>
<dbReference type="GeneID" id="88187846"/>
<evidence type="ECO:0000313" key="15">
    <source>
        <dbReference type="EMBL" id="ACO81097.1"/>
    </source>
</evidence>
<evidence type="ECO:0000256" key="9">
    <source>
        <dbReference type="ARBA" id="ARBA00050593"/>
    </source>
</evidence>
<feature type="transmembrane region" description="Helical" evidence="13">
    <location>
        <begin position="354"/>
        <end position="379"/>
    </location>
</feature>
<evidence type="ECO:0000256" key="7">
    <source>
        <dbReference type="ARBA" id="ARBA00022989"/>
    </source>
</evidence>
<comment type="similarity">
    <text evidence="2 12">Belongs to the major facilitator superfamily. Sugar transporter (TC 2.A.1.1) family.</text>
</comment>
<dbReference type="PROSITE" id="PS00217">
    <property type="entry name" value="SUGAR_TRANSPORT_2"/>
    <property type="match status" value="1"/>
</dbReference>
<dbReference type="InterPro" id="IPR005828">
    <property type="entry name" value="MFS_sugar_transport-like"/>
</dbReference>
<dbReference type="PRINTS" id="PR00171">
    <property type="entry name" value="SUGRTRNSPORT"/>
</dbReference>
<dbReference type="KEGG" id="avn:Avin_50070"/>
<feature type="transmembrane region" description="Helical" evidence="13">
    <location>
        <begin position="303"/>
        <end position="320"/>
    </location>
</feature>
<keyword evidence="4" id="KW-1003">Cell membrane</keyword>